<keyword evidence="2" id="KW-0472">Membrane</keyword>
<dbReference type="AlphaFoldDB" id="A0A7Y6A0S7"/>
<evidence type="ECO:0000256" key="2">
    <source>
        <dbReference type="SAM" id="Phobius"/>
    </source>
</evidence>
<feature type="transmembrane region" description="Helical" evidence="2">
    <location>
        <begin position="351"/>
        <end position="373"/>
    </location>
</feature>
<keyword evidence="5" id="KW-1185">Reference proteome</keyword>
<evidence type="ECO:0000256" key="1">
    <source>
        <dbReference type="SAM" id="MobiDB-lite"/>
    </source>
</evidence>
<evidence type="ECO:0000313" key="5">
    <source>
        <dbReference type="Proteomes" id="UP000565724"/>
    </source>
</evidence>
<dbReference type="EMBL" id="JABMCI010000052">
    <property type="protein sequence ID" value="NUU16547.1"/>
    <property type="molecule type" value="Genomic_DNA"/>
</dbReference>
<gene>
    <name evidence="4" type="ORF">HP550_04715</name>
</gene>
<evidence type="ECO:0000256" key="3">
    <source>
        <dbReference type="SAM" id="SignalP"/>
    </source>
</evidence>
<keyword evidence="2" id="KW-0812">Transmembrane</keyword>
<keyword evidence="3" id="KW-0732">Signal</keyword>
<sequence>MAAHRPLLAAAVLALTAFLTLGAAPAALADDTAAAWAVTPADSAGAADGRTRFELAAAAGETVEEHVLITNSSTVEREFAVYGADGFNTPSGGYDLSPAAQLPTDLGAWVTVASPTVTIPPLATASLAFTVAVPAEASPGDHPGGIVVSPVQTQVTSAGVLIDTRVAVRLNLRVAGELAPALEVREVSGTFDASLVPFASAPMTVTYEVVNTGNVKVVGVPRVRVTGPFGRTLASLDAEQTREVLPGDSFTVVSVLEGVEPLGVSTAVVDVDMAAAPGPDTEIPLVSSTARTTVLSVSWTGLALVVLVAATVWYLVRRTRRRRRGGAEHWERMVAETRREIETASAQGTRALGAGLVVLAVLALTAAAAITIAPPAVAAGTDDGSLTLTVPPGTTPTVPPGTTQKPSSGPRRAAVSPSAAPDLAAPGPAGGAEVIPAADVGADPGPAPDLVWTAGARRWTPVQWTLLGLGAAGALAALALAARAIARANGAGGVS</sequence>
<accession>A0A7Y6A0S7</accession>
<keyword evidence="2" id="KW-1133">Transmembrane helix</keyword>
<proteinExistence type="predicted"/>
<comment type="caution">
    <text evidence="4">The sequence shown here is derived from an EMBL/GenBank/DDBJ whole genome shotgun (WGS) entry which is preliminary data.</text>
</comment>
<evidence type="ECO:0000313" key="4">
    <source>
        <dbReference type="EMBL" id="NUU16547.1"/>
    </source>
</evidence>
<feature type="region of interest" description="Disordered" evidence="1">
    <location>
        <begin position="384"/>
        <end position="440"/>
    </location>
</feature>
<name>A0A7Y6A0S7_9CELL</name>
<dbReference type="Proteomes" id="UP000565724">
    <property type="component" value="Unassembled WGS sequence"/>
</dbReference>
<evidence type="ECO:0008006" key="6">
    <source>
        <dbReference type="Google" id="ProtNLM"/>
    </source>
</evidence>
<reference evidence="4 5" key="1">
    <citation type="submission" date="2020-05" db="EMBL/GenBank/DDBJ databases">
        <title>Genome Sequencing of Type Strains.</title>
        <authorList>
            <person name="Lemaire J.F."/>
            <person name="Inderbitzin P."/>
            <person name="Gregorio O.A."/>
            <person name="Collins S.B."/>
            <person name="Wespe N."/>
            <person name="Knight-Connoni V."/>
        </authorList>
    </citation>
    <scope>NUCLEOTIDE SEQUENCE [LARGE SCALE GENOMIC DNA]</scope>
    <source>
        <strain evidence="4 5">ATCC 25174</strain>
    </source>
</reference>
<feature type="transmembrane region" description="Helical" evidence="2">
    <location>
        <begin position="297"/>
        <end position="316"/>
    </location>
</feature>
<feature type="chain" id="PRO_5038970356" description="DUF916 domain-containing protein" evidence="3">
    <location>
        <begin position="30"/>
        <end position="495"/>
    </location>
</feature>
<feature type="signal peptide" evidence="3">
    <location>
        <begin position="1"/>
        <end position="29"/>
    </location>
</feature>
<protein>
    <recommendedName>
        <fullName evidence="6">DUF916 domain-containing protein</fullName>
    </recommendedName>
</protein>
<feature type="compositionally biased region" description="Low complexity" evidence="1">
    <location>
        <begin position="400"/>
        <end position="440"/>
    </location>
</feature>
<feature type="transmembrane region" description="Helical" evidence="2">
    <location>
        <begin position="462"/>
        <end position="482"/>
    </location>
</feature>
<organism evidence="4 5">
    <name type="scientific">Cellulomonas humilata</name>
    <dbReference type="NCBI Taxonomy" id="144055"/>
    <lineage>
        <taxon>Bacteria</taxon>
        <taxon>Bacillati</taxon>
        <taxon>Actinomycetota</taxon>
        <taxon>Actinomycetes</taxon>
        <taxon>Micrococcales</taxon>
        <taxon>Cellulomonadaceae</taxon>
        <taxon>Cellulomonas</taxon>
    </lineage>
</organism>